<evidence type="ECO:0000313" key="2">
    <source>
        <dbReference type="EMBL" id="PSU45177.1"/>
    </source>
</evidence>
<keyword evidence="1" id="KW-1133">Transmembrane helix</keyword>
<feature type="transmembrane region" description="Helical" evidence="1">
    <location>
        <begin position="12"/>
        <end position="30"/>
    </location>
</feature>
<organism evidence="2 3">
    <name type="scientific">Photobacterium frigidiphilum</name>
    <dbReference type="NCBI Taxonomy" id="264736"/>
    <lineage>
        <taxon>Bacteria</taxon>
        <taxon>Pseudomonadati</taxon>
        <taxon>Pseudomonadota</taxon>
        <taxon>Gammaproteobacteria</taxon>
        <taxon>Vibrionales</taxon>
        <taxon>Vibrionaceae</taxon>
        <taxon>Photobacterium</taxon>
    </lineage>
</organism>
<keyword evidence="3" id="KW-1185">Reference proteome</keyword>
<name>A0A2T3J8Q7_9GAMM</name>
<comment type="caution">
    <text evidence="2">The sequence shown here is derived from an EMBL/GenBank/DDBJ whole genome shotgun (WGS) entry which is preliminary data.</text>
</comment>
<keyword evidence="1" id="KW-0812">Transmembrane</keyword>
<evidence type="ECO:0000256" key="1">
    <source>
        <dbReference type="SAM" id="Phobius"/>
    </source>
</evidence>
<protein>
    <submittedName>
        <fullName evidence="2">Uncharacterized protein</fullName>
    </submittedName>
</protein>
<keyword evidence="1" id="KW-0472">Membrane</keyword>
<dbReference type="AlphaFoldDB" id="A0A2T3J8Q7"/>
<dbReference type="EMBL" id="PYMJ01000035">
    <property type="protein sequence ID" value="PSU45177.1"/>
    <property type="molecule type" value="Genomic_DNA"/>
</dbReference>
<gene>
    <name evidence="2" type="ORF">C9J12_24135</name>
</gene>
<sequence>MAAEKLTKSRLIQIIVLMAVLISAFVWRTVTYEEVQSVEQKAIHCVISEEKCLIVEQSEATDITLTPLPAKAESPLSLQIGNIDVKPVGVVEGVDMFMGTIPVVFEQKGEYWVGNFSVPACIHDEMDWKATITQGNQTTIATFTVKK</sequence>
<proteinExistence type="predicted"/>
<accession>A0A2T3J8Q7</accession>
<dbReference type="Proteomes" id="UP000240987">
    <property type="component" value="Unassembled WGS sequence"/>
</dbReference>
<dbReference type="RefSeq" id="WP_107245037.1">
    <property type="nucleotide sequence ID" value="NZ_PYMJ01000035.1"/>
</dbReference>
<dbReference type="OrthoDB" id="5917376at2"/>
<evidence type="ECO:0000313" key="3">
    <source>
        <dbReference type="Proteomes" id="UP000240987"/>
    </source>
</evidence>
<reference evidence="2 3" key="1">
    <citation type="submission" date="2018-01" db="EMBL/GenBank/DDBJ databases">
        <title>Whole genome sequencing of Histamine producing bacteria.</title>
        <authorList>
            <person name="Butler K."/>
        </authorList>
    </citation>
    <scope>NUCLEOTIDE SEQUENCE [LARGE SCALE GENOMIC DNA]</scope>
    <source>
        <strain evidence="2 3">JCM 12947</strain>
    </source>
</reference>